<dbReference type="EMBL" id="CP020370">
    <property type="protein sequence ID" value="AUB81724.1"/>
    <property type="molecule type" value="Genomic_DNA"/>
</dbReference>
<evidence type="ECO:0008006" key="5">
    <source>
        <dbReference type="Google" id="ProtNLM"/>
    </source>
</evidence>
<dbReference type="Proteomes" id="UP000232638">
    <property type="component" value="Chromosome"/>
</dbReference>
<feature type="chain" id="PRO_5014603513" description="DUF4124 domain-containing protein" evidence="2">
    <location>
        <begin position="26"/>
        <end position="83"/>
    </location>
</feature>
<reference evidence="3 4" key="1">
    <citation type="submission" date="2017-03" db="EMBL/GenBank/DDBJ databases">
        <title>Complete genome sequence of Candidatus 'Thiodictyon syntrophicum' sp. nov. strain Cad16T, a photolithoautotroph purple sulfur bacterium isolated from an alpine meromictic lake.</title>
        <authorList>
            <person name="Luedin S.M."/>
            <person name="Pothier J.F."/>
            <person name="Danza F."/>
            <person name="Storelli N."/>
            <person name="Wittwer M."/>
            <person name="Tonolla M."/>
        </authorList>
    </citation>
    <scope>NUCLEOTIDE SEQUENCE [LARGE SCALE GENOMIC DNA]</scope>
    <source>
        <strain evidence="3 4">Cad16T</strain>
    </source>
</reference>
<evidence type="ECO:0000256" key="2">
    <source>
        <dbReference type="SAM" id="SignalP"/>
    </source>
</evidence>
<sequence length="83" mass="8701">MNTRSTGLALLVIGVALALPQAANAISRQCRNNDPNCIILSTEAPKGIPEAFVPKEAEGAPAAPVPTDEDLLNLEPKPAEQRT</sequence>
<gene>
    <name evidence="3" type="ORF">THSYN_12640</name>
</gene>
<dbReference type="RefSeq" id="WP_100919481.1">
    <property type="nucleotide sequence ID" value="NZ_CP020370.1"/>
</dbReference>
<evidence type="ECO:0000256" key="1">
    <source>
        <dbReference type="SAM" id="MobiDB-lite"/>
    </source>
</evidence>
<evidence type="ECO:0000313" key="4">
    <source>
        <dbReference type="Proteomes" id="UP000232638"/>
    </source>
</evidence>
<keyword evidence="2" id="KW-0732">Signal</keyword>
<name>A0A2K8U846_9GAMM</name>
<evidence type="ECO:0000313" key="3">
    <source>
        <dbReference type="EMBL" id="AUB81724.1"/>
    </source>
</evidence>
<protein>
    <recommendedName>
        <fullName evidence="5">DUF4124 domain-containing protein</fullName>
    </recommendedName>
</protein>
<proteinExistence type="predicted"/>
<dbReference type="KEGG" id="tsy:THSYN_12640"/>
<keyword evidence="4" id="KW-1185">Reference proteome</keyword>
<feature type="region of interest" description="Disordered" evidence="1">
    <location>
        <begin position="56"/>
        <end position="83"/>
    </location>
</feature>
<accession>A0A2K8U846</accession>
<feature type="signal peptide" evidence="2">
    <location>
        <begin position="1"/>
        <end position="25"/>
    </location>
</feature>
<organism evidence="3 4">
    <name type="scientific">Candidatus Thiodictyon syntrophicum</name>
    <dbReference type="NCBI Taxonomy" id="1166950"/>
    <lineage>
        <taxon>Bacteria</taxon>
        <taxon>Pseudomonadati</taxon>
        <taxon>Pseudomonadota</taxon>
        <taxon>Gammaproteobacteria</taxon>
        <taxon>Chromatiales</taxon>
        <taxon>Chromatiaceae</taxon>
        <taxon>Thiodictyon</taxon>
    </lineage>
</organism>
<dbReference type="AlphaFoldDB" id="A0A2K8U846"/>